<dbReference type="GO" id="GO:0006228">
    <property type="term" value="P:UTP biosynthetic process"/>
    <property type="evidence" value="ECO:0007669"/>
    <property type="project" value="InterPro"/>
</dbReference>
<evidence type="ECO:0000256" key="5">
    <source>
        <dbReference type="ARBA" id="ARBA00022777"/>
    </source>
</evidence>
<accession>F1A2K7</accession>
<dbReference type="GO" id="GO:0006183">
    <property type="term" value="P:GTP biosynthetic process"/>
    <property type="evidence" value="ECO:0007669"/>
    <property type="project" value="InterPro"/>
</dbReference>
<feature type="binding site" evidence="6">
    <location>
        <position position="182"/>
    </location>
    <ligand>
        <name>ATP</name>
        <dbReference type="ChEBI" id="CHEBI:30616"/>
    </ligand>
</feature>
<feature type="domain" description="Nucleoside diphosphate kinase-like" evidence="8">
    <location>
        <begin position="71"/>
        <end position="208"/>
    </location>
</feature>
<name>F1A2K7_DICPU</name>
<dbReference type="PROSITE" id="PS51374">
    <property type="entry name" value="NDPK_LIKE"/>
    <property type="match status" value="1"/>
</dbReference>
<feature type="binding site" evidence="6">
    <location>
        <position position="127"/>
    </location>
    <ligand>
        <name>ATP</name>
        <dbReference type="ChEBI" id="CHEBI:30616"/>
    </ligand>
</feature>
<dbReference type="SMART" id="SM00562">
    <property type="entry name" value="NDK"/>
    <property type="match status" value="1"/>
</dbReference>
<dbReference type="GO" id="GO:0004550">
    <property type="term" value="F:nucleoside diphosphate kinase activity"/>
    <property type="evidence" value="ECO:0000318"/>
    <property type="project" value="GO_Central"/>
</dbReference>
<evidence type="ECO:0000259" key="8">
    <source>
        <dbReference type="SMART" id="SM00562"/>
    </source>
</evidence>
<feature type="active site" description="Pros-phosphohistidine intermediate" evidence="6">
    <location>
        <position position="185"/>
    </location>
</feature>
<dbReference type="InParanoid" id="F1A2K7"/>
<dbReference type="FunCoup" id="F1A2K7">
    <property type="interactions" value="136"/>
</dbReference>
<dbReference type="GO" id="GO:0005739">
    <property type="term" value="C:mitochondrion"/>
    <property type="evidence" value="ECO:0007669"/>
    <property type="project" value="EnsemblProtists"/>
</dbReference>
<keyword evidence="4" id="KW-0808">Transferase</keyword>
<feature type="binding site" evidence="6">
    <location>
        <position position="155"/>
    </location>
    <ligand>
        <name>ATP</name>
        <dbReference type="ChEBI" id="CHEBI:30616"/>
    </ligand>
</feature>
<evidence type="ECO:0000256" key="3">
    <source>
        <dbReference type="ARBA" id="ARBA00012966"/>
    </source>
</evidence>
<dbReference type="FunFam" id="3.30.70.141:FF:000002">
    <property type="entry name" value="Nucleoside diphosphate kinase"/>
    <property type="match status" value="1"/>
</dbReference>
<dbReference type="KEGG" id="dpp:DICPUDRAFT_93125"/>
<dbReference type="HAMAP" id="MF_00451">
    <property type="entry name" value="NDP_kinase"/>
    <property type="match status" value="1"/>
</dbReference>
<evidence type="ECO:0000313" key="9">
    <source>
        <dbReference type="EMBL" id="EGC29573.1"/>
    </source>
</evidence>
<keyword evidence="5" id="KW-0418">Kinase</keyword>
<dbReference type="STRING" id="5786.F1A2K7"/>
<evidence type="ECO:0000256" key="1">
    <source>
        <dbReference type="ARBA" id="ARBA00001946"/>
    </source>
</evidence>
<dbReference type="CDD" id="cd04413">
    <property type="entry name" value="NDPk_I"/>
    <property type="match status" value="1"/>
</dbReference>
<protein>
    <recommendedName>
        <fullName evidence="3">nucleoside-diphosphate kinase</fullName>
        <ecNumber evidence="3">2.7.4.6</ecNumber>
    </recommendedName>
</protein>
<dbReference type="GO" id="GO:0006241">
    <property type="term" value="P:CTP biosynthetic process"/>
    <property type="evidence" value="ECO:0007669"/>
    <property type="project" value="InterPro"/>
</dbReference>
<dbReference type="EMBL" id="GL871416">
    <property type="protein sequence ID" value="EGC29573.1"/>
    <property type="molecule type" value="Genomic_DNA"/>
</dbReference>
<dbReference type="InterPro" id="IPR036850">
    <property type="entry name" value="NDK-like_dom_sf"/>
</dbReference>
<gene>
    <name evidence="9" type="ORF">DICPUDRAFT_93125</name>
</gene>
<evidence type="ECO:0000256" key="2">
    <source>
        <dbReference type="ARBA" id="ARBA00008142"/>
    </source>
</evidence>
<proteinExistence type="inferred from homology"/>
<evidence type="ECO:0000256" key="4">
    <source>
        <dbReference type="ARBA" id="ARBA00022679"/>
    </source>
</evidence>
<dbReference type="Proteomes" id="UP000001064">
    <property type="component" value="Unassembled WGS sequence"/>
</dbReference>
<dbReference type="Pfam" id="PF00334">
    <property type="entry name" value="NDK"/>
    <property type="match status" value="1"/>
</dbReference>
<dbReference type="PRINTS" id="PR01243">
    <property type="entry name" value="NUCDPKINASE"/>
</dbReference>
<dbReference type="InterPro" id="IPR034907">
    <property type="entry name" value="NDK-like_dom"/>
</dbReference>
<dbReference type="NCBIfam" id="NF001908">
    <property type="entry name" value="PRK00668.1"/>
    <property type="match status" value="1"/>
</dbReference>
<dbReference type="PANTHER" id="PTHR11349">
    <property type="entry name" value="NUCLEOSIDE DIPHOSPHATE KINASE"/>
    <property type="match status" value="1"/>
</dbReference>
<dbReference type="OrthoDB" id="2162449at2759"/>
<feature type="binding site" evidence="6">
    <location>
        <position position="172"/>
    </location>
    <ligand>
        <name>ATP</name>
        <dbReference type="ChEBI" id="CHEBI:30616"/>
    </ligand>
</feature>
<dbReference type="SUPFAM" id="SSF54919">
    <property type="entry name" value="Nucleoside diphosphate kinase, NDK"/>
    <property type="match status" value="1"/>
</dbReference>
<dbReference type="AlphaFoldDB" id="F1A2K7"/>
<dbReference type="VEuPathDB" id="AmoebaDB:DICPUDRAFT_93125"/>
<dbReference type="InterPro" id="IPR001564">
    <property type="entry name" value="Nucleoside_diP_kinase"/>
</dbReference>
<feature type="binding site" evidence="6">
    <location>
        <position position="161"/>
    </location>
    <ligand>
        <name>ATP</name>
        <dbReference type="ChEBI" id="CHEBI:30616"/>
    </ligand>
</feature>
<dbReference type="OMA" id="EEFVNWT"/>
<organism evidence="9 10">
    <name type="scientific">Dictyostelium purpureum</name>
    <name type="common">Slime mold</name>
    <dbReference type="NCBI Taxonomy" id="5786"/>
    <lineage>
        <taxon>Eukaryota</taxon>
        <taxon>Amoebozoa</taxon>
        <taxon>Evosea</taxon>
        <taxon>Eumycetozoa</taxon>
        <taxon>Dictyostelia</taxon>
        <taxon>Dictyosteliales</taxon>
        <taxon>Dictyosteliaceae</taxon>
        <taxon>Dictyostelium</taxon>
    </lineage>
</organism>
<reference evidence="10" key="1">
    <citation type="journal article" date="2011" name="Genome Biol.">
        <title>Comparative genomics of the social amoebae Dictyostelium discoideum and Dictyostelium purpureum.</title>
        <authorList>
            <consortium name="US DOE Joint Genome Institute (JGI-PGF)"/>
            <person name="Sucgang R."/>
            <person name="Kuo A."/>
            <person name="Tian X."/>
            <person name="Salerno W."/>
            <person name="Parikh A."/>
            <person name="Feasley C.L."/>
            <person name="Dalin E."/>
            <person name="Tu H."/>
            <person name="Huang E."/>
            <person name="Barry K."/>
            <person name="Lindquist E."/>
            <person name="Shapiro H."/>
            <person name="Bruce D."/>
            <person name="Schmutz J."/>
            <person name="Salamov A."/>
            <person name="Fey P."/>
            <person name="Gaudet P."/>
            <person name="Anjard C."/>
            <person name="Babu M.M."/>
            <person name="Basu S."/>
            <person name="Bushmanova Y."/>
            <person name="van der Wel H."/>
            <person name="Katoh-Kurasawa M."/>
            <person name="Dinh C."/>
            <person name="Coutinho P.M."/>
            <person name="Saito T."/>
            <person name="Elias M."/>
            <person name="Schaap P."/>
            <person name="Kay R.R."/>
            <person name="Henrissat B."/>
            <person name="Eichinger L."/>
            <person name="Rivero F."/>
            <person name="Putnam N.H."/>
            <person name="West C.M."/>
            <person name="Loomis W.F."/>
            <person name="Chisholm R.L."/>
            <person name="Shaulsky G."/>
            <person name="Strassmann J.E."/>
            <person name="Queller D.C."/>
            <person name="Kuspa A."/>
            <person name="Grigoriev I.V."/>
        </authorList>
    </citation>
    <scope>NUCLEOTIDE SEQUENCE [LARGE SCALE GENOMIC DNA]</scope>
    <source>
        <strain evidence="10">QSDP1</strain>
    </source>
</reference>
<comment type="cofactor">
    <cofactor evidence="1">
        <name>Mg(2+)</name>
        <dbReference type="ChEBI" id="CHEBI:18420"/>
    </cofactor>
</comment>
<comment type="similarity">
    <text evidence="2 6 7">Belongs to the NDK family.</text>
</comment>
<evidence type="ECO:0000256" key="6">
    <source>
        <dbReference type="PROSITE-ProRule" id="PRU00706"/>
    </source>
</evidence>
<dbReference type="Gene3D" id="3.30.70.141">
    <property type="entry name" value="Nucleoside diphosphate kinase-like domain"/>
    <property type="match status" value="1"/>
</dbReference>
<keyword evidence="10" id="KW-1185">Reference proteome</keyword>
<feature type="binding site" evidence="6">
    <location>
        <position position="79"/>
    </location>
    <ligand>
        <name>ATP</name>
        <dbReference type="ChEBI" id="CHEBI:30616"/>
    </ligand>
</feature>
<dbReference type="EC" id="2.7.4.6" evidence="3"/>
<dbReference type="eggNOG" id="KOG0888">
    <property type="taxonomic scope" value="Eukaryota"/>
</dbReference>
<sequence length="221" mass="24200">MFGRFARAFPKMMGSTSFRTFATAGSNAFAKSISNKKLVVGSVVVASTIATTTLVSCADKVPFTGLPGTNYERTFIAIKPDGTERRLVGEIIGRFEKKGFKLVGIKILHPTPEQAAKHYDDLKSKPFFDGLVKYFSSGAVVCMVWEGKDVVKTGRKLIGETNPALSVPGSIRGDLCIEVGRNIIHGSDSTQSANDEITLWFGETEVTNYESPLEKFIYERK</sequence>
<dbReference type="GeneID" id="10505220"/>
<evidence type="ECO:0000313" key="10">
    <source>
        <dbReference type="Proteomes" id="UP000001064"/>
    </source>
</evidence>
<dbReference type="RefSeq" id="XP_003293905.1">
    <property type="nucleotide sequence ID" value="XM_003293857.1"/>
</dbReference>
<evidence type="ECO:0000256" key="7">
    <source>
        <dbReference type="RuleBase" id="RU004011"/>
    </source>
</evidence>